<proteinExistence type="predicted"/>
<sequence length="111" mass="12487">MYTTVVNGYWYIAHLPLPLPGNVYSHRKPITAIHHHRMTQISFNGVSKKKSDFEGTLLSNVTNDVKNGSFNGVSEKKSDFEGTLLSNVTNDVKNSSFNGFMIQRVVLRVPF</sequence>
<dbReference type="Proteomes" id="UP000245207">
    <property type="component" value="Unassembled WGS sequence"/>
</dbReference>
<dbReference type="AlphaFoldDB" id="A0A2U1MFL0"/>
<gene>
    <name evidence="1" type="ORF">CTI12_AA385540</name>
</gene>
<accession>A0A2U1MFL0</accession>
<evidence type="ECO:0000313" key="1">
    <source>
        <dbReference type="EMBL" id="PWA60063.1"/>
    </source>
</evidence>
<evidence type="ECO:0000313" key="2">
    <source>
        <dbReference type="Proteomes" id="UP000245207"/>
    </source>
</evidence>
<comment type="caution">
    <text evidence="1">The sequence shown here is derived from an EMBL/GenBank/DDBJ whole genome shotgun (WGS) entry which is preliminary data.</text>
</comment>
<keyword evidence="2" id="KW-1185">Reference proteome</keyword>
<organism evidence="1 2">
    <name type="scientific">Artemisia annua</name>
    <name type="common">Sweet wormwood</name>
    <dbReference type="NCBI Taxonomy" id="35608"/>
    <lineage>
        <taxon>Eukaryota</taxon>
        <taxon>Viridiplantae</taxon>
        <taxon>Streptophyta</taxon>
        <taxon>Embryophyta</taxon>
        <taxon>Tracheophyta</taxon>
        <taxon>Spermatophyta</taxon>
        <taxon>Magnoliopsida</taxon>
        <taxon>eudicotyledons</taxon>
        <taxon>Gunneridae</taxon>
        <taxon>Pentapetalae</taxon>
        <taxon>asterids</taxon>
        <taxon>campanulids</taxon>
        <taxon>Asterales</taxon>
        <taxon>Asteraceae</taxon>
        <taxon>Asteroideae</taxon>
        <taxon>Anthemideae</taxon>
        <taxon>Artemisiinae</taxon>
        <taxon>Artemisia</taxon>
    </lineage>
</organism>
<protein>
    <submittedName>
        <fullName evidence="1">Uncharacterized protein</fullName>
    </submittedName>
</protein>
<reference evidence="1 2" key="1">
    <citation type="journal article" date="2018" name="Mol. Plant">
        <title>The genome of Artemisia annua provides insight into the evolution of Asteraceae family and artemisinin biosynthesis.</title>
        <authorList>
            <person name="Shen Q."/>
            <person name="Zhang L."/>
            <person name="Liao Z."/>
            <person name="Wang S."/>
            <person name="Yan T."/>
            <person name="Shi P."/>
            <person name="Liu M."/>
            <person name="Fu X."/>
            <person name="Pan Q."/>
            <person name="Wang Y."/>
            <person name="Lv Z."/>
            <person name="Lu X."/>
            <person name="Zhang F."/>
            <person name="Jiang W."/>
            <person name="Ma Y."/>
            <person name="Chen M."/>
            <person name="Hao X."/>
            <person name="Li L."/>
            <person name="Tang Y."/>
            <person name="Lv G."/>
            <person name="Zhou Y."/>
            <person name="Sun X."/>
            <person name="Brodelius P.E."/>
            <person name="Rose J.K.C."/>
            <person name="Tang K."/>
        </authorList>
    </citation>
    <scope>NUCLEOTIDE SEQUENCE [LARGE SCALE GENOMIC DNA]</scope>
    <source>
        <strain evidence="2">cv. Huhao1</strain>
        <tissue evidence="1">Leaf</tissue>
    </source>
</reference>
<dbReference type="EMBL" id="PKPP01005452">
    <property type="protein sequence ID" value="PWA60063.1"/>
    <property type="molecule type" value="Genomic_DNA"/>
</dbReference>
<name>A0A2U1MFL0_ARTAN</name>